<keyword evidence="3" id="KW-0121">Carboxypeptidase</keyword>
<dbReference type="EMBL" id="CADCUD010000236">
    <property type="protein sequence ID" value="CAA9361404.1"/>
    <property type="molecule type" value="Genomic_DNA"/>
</dbReference>
<feature type="region of interest" description="Disordered" evidence="1">
    <location>
        <begin position="65"/>
        <end position="91"/>
    </location>
</feature>
<dbReference type="GO" id="GO:0009002">
    <property type="term" value="F:serine-type D-Ala-D-Ala carboxypeptidase activity"/>
    <property type="evidence" value="ECO:0007669"/>
    <property type="project" value="UniProtKB-EC"/>
</dbReference>
<evidence type="ECO:0000313" key="3">
    <source>
        <dbReference type="EMBL" id="CAA9361404.1"/>
    </source>
</evidence>
<evidence type="ECO:0000256" key="1">
    <source>
        <dbReference type="SAM" id="MobiDB-lite"/>
    </source>
</evidence>
<evidence type="ECO:0000256" key="2">
    <source>
        <dbReference type="SAM" id="Phobius"/>
    </source>
</evidence>
<dbReference type="AlphaFoldDB" id="A0A6J4MQ68"/>
<feature type="region of interest" description="Disordered" evidence="1">
    <location>
        <begin position="167"/>
        <end position="192"/>
    </location>
</feature>
<name>A0A6J4MQ68_9ACTN</name>
<keyword evidence="2" id="KW-0472">Membrane</keyword>
<keyword evidence="3" id="KW-0378">Hydrolase</keyword>
<accession>A0A6J4MQ68</accession>
<keyword evidence="3" id="KW-0645">Protease</keyword>
<gene>
    <name evidence="3" type="ORF">AVDCRST_MAG46-3300</name>
</gene>
<feature type="transmembrane region" description="Helical" evidence="2">
    <location>
        <begin position="41"/>
        <end position="60"/>
    </location>
</feature>
<proteinExistence type="predicted"/>
<protein>
    <submittedName>
        <fullName evidence="3">D-alanyl-D-alanine carboxypeptidase</fullName>
        <ecNumber evidence="3">3.4.16.4</ecNumber>
    </submittedName>
</protein>
<keyword evidence="2" id="KW-1133">Transmembrane helix</keyword>
<dbReference type="EC" id="3.4.16.4" evidence="3"/>
<sequence length="361" mass="37669">MSTIDDLRNELADRAANVPPGQHLDRRAGIKRKRTAQRRTMAAGAAGATALAIAAVVALVPGSAELAEPTPPPPATKPAKPTEDTSPPSLAGAAVPVVEEKGVEFYETPGLGTLDGYAVDEPGQRRLEFSFVAGADVVNYDHVCFGAPEVDPPSPDALMVSITVNGHPQSSVSCDPSPSPLPRSPSAGSGYANERDARIWERYGVVEGSEVEVVVELETFDREPASDPGVTIGAGFWSMRAAPVHEVAPDVLEPGVVVHGGVNYRYRESVSASVGEGDSFPAPEHPSDTPVLAVWGKTGSGGTFTMYPGGRGTSSGMSIGRGPGSTSEFIPTGDTSRTRVSVEDLNDEAATVWIALYEPIQ</sequence>
<organism evidence="3">
    <name type="scientific">uncultured Nocardioidaceae bacterium</name>
    <dbReference type="NCBI Taxonomy" id="253824"/>
    <lineage>
        <taxon>Bacteria</taxon>
        <taxon>Bacillati</taxon>
        <taxon>Actinomycetota</taxon>
        <taxon>Actinomycetes</taxon>
        <taxon>Propionibacteriales</taxon>
        <taxon>Nocardioidaceae</taxon>
        <taxon>environmental samples</taxon>
    </lineage>
</organism>
<reference evidence="3" key="1">
    <citation type="submission" date="2020-02" db="EMBL/GenBank/DDBJ databases">
        <authorList>
            <person name="Meier V. D."/>
        </authorList>
    </citation>
    <scope>NUCLEOTIDE SEQUENCE</scope>
    <source>
        <strain evidence="3">AVDCRST_MAG46</strain>
    </source>
</reference>
<keyword evidence="2" id="KW-0812">Transmembrane</keyword>
<feature type="region of interest" description="Disordered" evidence="1">
    <location>
        <begin position="11"/>
        <end position="41"/>
    </location>
</feature>